<evidence type="ECO:0000313" key="3">
    <source>
        <dbReference type="Proteomes" id="UP001149140"/>
    </source>
</evidence>
<dbReference type="Proteomes" id="UP001149140">
    <property type="component" value="Unassembled WGS sequence"/>
</dbReference>
<accession>A0A9X3MXS4</accession>
<evidence type="ECO:0000313" key="2">
    <source>
        <dbReference type="EMBL" id="MDA0164517.1"/>
    </source>
</evidence>
<keyword evidence="1" id="KW-0812">Transmembrane</keyword>
<evidence type="ECO:0000256" key="1">
    <source>
        <dbReference type="SAM" id="Phobius"/>
    </source>
</evidence>
<comment type="caution">
    <text evidence="2">The sequence shown here is derived from an EMBL/GenBank/DDBJ whole genome shotgun (WGS) entry which is preliminary data.</text>
</comment>
<feature type="transmembrane region" description="Helical" evidence="1">
    <location>
        <begin position="130"/>
        <end position="150"/>
    </location>
</feature>
<feature type="transmembrane region" description="Helical" evidence="1">
    <location>
        <begin position="162"/>
        <end position="180"/>
    </location>
</feature>
<protein>
    <submittedName>
        <fullName evidence="2">Uncharacterized protein</fullName>
    </submittedName>
</protein>
<name>A0A9X3MXS4_9ACTN</name>
<keyword evidence="3" id="KW-1185">Reference proteome</keyword>
<organism evidence="2 3">
    <name type="scientific">Solirubrobacter ginsenosidimutans</name>
    <dbReference type="NCBI Taxonomy" id="490573"/>
    <lineage>
        <taxon>Bacteria</taxon>
        <taxon>Bacillati</taxon>
        <taxon>Actinomycetota</taxon>
        <taxon>Thermoleophilia</taxon>
        <taxon>Solirubrobacterales</taxon>
        <taxon>Solirubrobacteraceae</taxon>
        <taxon>Solirubrobacter</taxon>
    </lineage>
</organism>
<proteinExistence type="predicted"/>
<reference evidence="2" key="1">
    <citation type="submission" date="2022-10" db="EMBL/GenBank/DDBJ databases">
        <title>The WGS of Solirubrobacter ginsenosidimutans DSM 21036.</title>
        <authorList>
            <person name="Jiang Z."/>
        </authorList>
    </citation>
    <scope>NUCLEOTIDE SEQUENCE</scope>
    <source>
        <strain evidence="2">DSM 21036</strain>
    </source>
</reference>
<feature type="transmembrane region" description="Helical" evidence="1">
    <location>
        <begin position="80"/>
        <end position="98"/>
    </location>
</feature>
<feature type="non-terminal residue" evidence="2">
    <location>
        <position position="1"/>
    </location>
</feature>
<keyword evidence="1" id="KW-0472">Membrane</keyword>
<feature type="transmembrane region" description="Helical" evidence="1">
    <location>
        <begin position="104"/>
        <end position="123"/>
    </location>
</feature>
<dbReference type="AlphaFoldDB" id="A0A9X3MXS4"/>
<feature type="transmembrane region" description="Helical" evidence="1">
    <location>
        <begin position="47"/>
        <end position="68"/>
    </location>
</feature>
<keyword evidence="1" id="KW-1133">Transmembrane helix</keyword>
<sequence>DPAPTLPARAPAPAAAGAARARVADVASDDAPTRPRVAAATVAASPAWLASLAFTAAAFTAVLFLLVIELVAGFAISPGRAALGVTVLPLAAVAAAAIPGEVRARALAGAVLIAGGAAALAFLPAPTIAWTIVPQLLAGGGMGLALPAFSTERNVDEAARNLVARHVGIVVVLAILAPVATAKLHTGTDRAVLQGASLVLDSQIDPLQKLKLAPALLDDVDIENPRQGLKNAIERHRGEFADDAGVYDRLAGRLDDVVVVAIQDAFRTAYLIAAALAVLAAALLAAAYRKPAVWLATAAAAGTFVVYAVEHSSEAPAPVVLADPCQERDIPDAGGLAGALQTEALKLLDQAACQTHTSREEFALALFDPKRAKQFEKDHGIDPRSASGLLSLLGG</sequence>
<gene>
    <name evidence="2" type="ORF">OM076_29875</name>
</gene>
<dbReference type="EMBL" id="JAPDOD010000035">
    <property type="protein sequence ID" value="MDA0164517.1"/>
    <property type="molecule type" value="Genomic_DNA"/>
</dbReference>
<feature type="transmembrane region" description="Helical" evidence="1">
    <location>
        <begin position="269"/>
        <end position="286"/>
    </location>
</feature>